<name>A0A7V4XQL4_9BACT</name>
<dbReference type="AlphaFoldDB" id="A0A7V4XQL4"/>
<sequence>MSSTAHKTIRISRGWRWQIYLIGVGVWLSGGLWLLFHYFFVTQGEFGPTENPLTAWWLGLHGAFAFATLWIFGLLWGMHVTAAWPRKRRRRSGAALVAVLAFLVVSGYLLYYVGDDKVRPVISVMHWAMGLAAPAFFAAHRVRLRKRRPVSSLPRV</sequence>
<evidence type="ECO:0008006" key="3">
    <source>
        <dbReference type="Google" id="ProtNLM"/>
    </source>
</evidence>
<proteinExistence type="predicted"/>
<protein>
    <recommendedName>
        <fullName evidence="3">DUF4405 domain-containing protein</fullName>
    </recommendedName>
</protein>
<keyword evidence="1" id="KW-0812">Transmembrane</keyword>
<feature type="transmembrane region" description="Helical" evidence="1">
    <location>
        <begin position="120"/>
        <end position="139"/>
    </location>
</feature>
<accession>A0A7V4XQL4</accession>
<comment type="caution">
    <text evidence="2">The sequence shown here is derived from an EMBL/GenBank/DDBJ whole genome shotgun (WGS) entry which is preliminary data.</text>
</comment>
<evidence type="ECO:0000313" key="2">
    <source>
        <dbReference type="EMBL" id="HGY93326.1"/>
    </source>
</evidence>
<keyword evidence="1" id="KW-1133">Transmembrane helix</keyword>
<organism evidence="2">
    <name type="scientific">Acidobacterium capsulatum</name>
    <dbReference type="NCBI Taxonomy" id="33075"/>
    <lineage>
        <taxon>Bacteria</taxon>
        <taxon>Pseudomonadati</taxon>
        <taxon>Acidobacteriota</taxon>
        <taxon>Terriglobia</taxon>
        <taxon>Terriglobales</taxon>
        <taxon>Acidobacteriaceae</taxon>
        <taxon>Acidobacterium</taxon>
    </lineage>
</organism>
<feature type="transmembrane region" description="Helical" evidence="1">
    <location>
        <begin position="60"/>
        <end position="82"/>
    </location>
</feature>
<keyword evidence="1" id="KW-0472">Membrane</keyword>
<feature type="transmembrane region" description="Helical" evidence="1">
    <location>
        <begin position="94"/>
        <end position="114"/>
    </location>
</feature>
<feature type="transmembrane region" description="Helical" evidence="1">
    <location>
        <begin position="20"/>
        <end position="40"/>
    </location>
</feature>
<reference evidence="2" key="1">
    <citation type="journal article" date="2020" name="mSystems">
        <title>Genome- and Community-Level Interaction Insights into Carbon Utilization and Element Cycling Functions of Hydrothermarchaeota in Hydrothermal Sediment.</title>
        <authorList>
            <person name="Zhou Z."/>
            <person name="Liu Y."/>
            <person name="Xu W."/>
            <person name="Pan J."/>
            <person name="Luo Z.H."/>
            <person name="Li M."/>
        </authorList>
    </citation>
    <scope>NUCLEOTIDE SEQUENCE [LARGE SCALE GENOMIC DNA]</scope>
    <source>
        <strain evidence="2">SpSt-855</strain>
    </source>
</reference>
<gene>
    <name evidence="2" type="ORF">ENW50_01345</name>
</gene>
<dbReference type="EMBL" id="DTKL01000010">
    <property type="protein sequence ID" value="HGY93326.1"/>
    <property type="molecule type" value="Genomic_DNA"/>
</dbReference>
<evidence type="ECO:0000256" key="1">
    <source>
        <dbReference type="SAM" id="Phobius"/>
    </source>
</evidence>